<dbReference type="AlphaFoldDB" id="A0A521ETV1"/>
<protein>
    <submittedName>
        <fullName evidence="1">Uncharacterized protein</fullName>
    </submittedName>
</protein>
<name>A0A521ETV1_9FLAO</name>
<organism evidence="1 2">
    <name type="scientific">Flavobacterium nitrogenifigens</name>
    <dbReference type="NCBI Taxonomy" id="1617283"/>
    <lineage>
        <taxon>Bacteria</taxon>
        <taxon>Pseudomonadati</taxon>
        <taxon>Bacteroidota</taxon>
        <taxon>Flavobacteriia</taxon>
        <taxon>Flavobacteriales</taxon>
        <taxon>Flavobacteriaceae</taxon>
        <taxon>Flavobacterium</taxon>
    </lineage>
</organism>
<accession>A0A521ETV1</accession>
<evidence type="ECO:0000313" key="2">
    <source>
        <dbReference type="Proteomes" id="UP000319267"/>
    </source>
</evidence>
<dbReference type="EMBL" id="FXTQ01000005">
    <property type="protein sequence ID" value="SMO87376.1"/>
    <property type="molecule type" value="Genomic_DNA"/>
</dbReference>
<sequence>MTNIKGIFLEYDFPTICDYDKIENVLSQIGFHIEY</sequence>
<reference evidence="1 2" key="1">
    <citation type="submission" date="2017-05" db="EMBL/GenBank/DDBJ databases">
        <authorList>
            <person name="Varghese N."/>
            <person name="Submissions S."/>
        </authorList>
    </citation>
    <scope>NUCLEOTIDE SEQUENCE [LARGE SCALE GENOMIC DNA]</scope>
    <source>
        <strain evidence="1 2">DSM 29982</strain>
    </source>
</reference>
<evidence type="ECO:0000313" key="1">
    <source>
        <dbReference type="EMBL" id="SMO87376.1"/>
    </source>
</evidence>
<keyword evidence="2" id="KW-1185">Reference proteome</keyword>
<proteinExistence type="predicted"/>
<dbReference type="Proteomes" id="UP000319267">
    <property type="component" value="Unassembled WGS sequence"/>
</dbReference>
<gene>
    <name evidence="1" type="ORF">SAMN06265220_10596</name>
</gene>